<dbReference type="SUPFAM" id="SSF144232">
    <property type="entry name" value="HIT/MYND zinc finger-like"/>
    <property type="match status" value="1"/>
</dbReference>
<feature type="domain" description="MYND-type" evidence="10">
    <location>
        <begin position="288"/>
        <end position="327"/>
    </location>
</feature>
<dbReference type="SUPFAM" id="SSF82199">
    <property type="entry name" value="SET domain"/>
    <property type="match status" value="1"/>
</dbReference>
<dbReference type="AlphaFoldDB" id="A0AAJ6YU58"/>
<dbReference type="GO" id="GO:0008270">
    <property type="term" value="F:zinc ion binding"/>
    <property type="evidence" value="ECO:0007669"/>
    <property type="project" value="UniProtKB-KW"/>
</dbReference>
<evidence type="ECO:0000256" key="6">
    <source>
        <dbReference type="ARBA" id="ARBA00022833"/>
    </source>
</evidence>
<feature type="domain" description="SET" evidence="9">
    <location>
        <begin position="243"/>
        <end position="530"/>
    </location>
</feature>
<evidence type="ECO:0000313" key="12">
    <source>
        <dbReference type="RefSeq" id="XP_011504410.1"/>
    </source>
</evidence>
<evidence type="ECO:0000256" key="3">
    <source>
        <dbReference type="ARBA" id="ARBA00022691"/>
    </source>
</evidence>
<dbReference type="Gene3D" id="2.170.270.10">
    <property type="entry name" value="SET domain"/>
    <property type="match status" value="1"/>
</dbReference>
<dbReference type="GO" id="GO:0042826">
    <property type="term" value="F:histone deacetylase binding"/>
    <property type="evidence" value="ECO:0007669"/>
    <property type="project" value="TreeGrafter"/>
</dbReference>
<dbReference type="InterPro" id="IPR002893">
    <property type="entry name" value="Znf_MYND"/>
</dbReference>
<dbReference type="Pfam" id="PF01753">
    <property type="entry name" value="zf-MYND"/>
    <property type="match status" value="1"/>
</dbReference>
<keyword evidence="11" id="KW-1185">Reference proteome</keyword>
<dbReference type="InterPro" id="IPR046341">
    <property type="entry name" value="SET_dom_sf"/>
</dbReference>
<dbReference type="GO" id="GO:0005634">
    <property type="term" value="C:nucleus"/>
    <property type="evidence" value="ECO:0007669"/>
    <property type="project" value="TreeGrafter"/>
</dbReference>
<dbReference type="InterPro" id="IPR052097">
    <property type="entry name" value="SET-MYND_domain_protein"/>
</dbReference>
<dbReference type="InterPro" id="IPR019734">
    <property type="entry name" value="TPR_rpt"/>
</dbReference>
<evidence type="ECO:0000259" key="9">
    <source>
        <dbReference type="PROSITE" id="PS50280"/>
    </source>
</evidence>
<keyword evidence="2" id="KW-0808">Transferase</keyword>
<dbReference type="PANTHER" id="PTHR46165">
    <property type="entry name" value="SET AND MYND DOMAIN-CONTAINING PROTEIN 4"/>
    <property type="match status" value="1"/>
</dbReference>
<name>A0AAJ6YU58_9HYME</name>
<keyword evidence="6" id="KW-0862">Zinc</keyword>
<dbReference type="InterPro" id="IPR001214">
    <property type="entry name" value="SET_dom"/>
</dbReference>
<sequence>MDLAKIKELILAIKKNDSHSGYGLQKECELLIGHVLNNMAKSKLPNLIADMKNDEDAKHYRDEGNQYFVMGDDDDAIEKYSKSLAYASSKEAMAVALANRSAALYRKQLYRECLIDIDTALAHGYPEDKKSKLKERAEKAIHGLQQAHQIKDQNMNDLPLSKHSAALLQSNKNNVSQNKMNLSMIKEFINENGASKGNVGCCTKEDLEELMLIIPESSPRYLAEESEPSLAYETSDEAPALSKGVRIAYSKKYGRHLVATRSFKPGSIILKENPFAYIIYTEKHYTHCHHCLARSYNLISCPKCPIAQYCSEICKTSAWKMAHRIECPIHAVMSKLFNVDTDKIRMLTKIIRLLIIATKNGSAIDELRKDIQVAEQNSDKRTAGFTNDQMMFDGSSARCALSLATNLTTRPFPDISAFACISALATVLLATESEFFGKKYAFDELEHLAEQSDVKFCGTLVFRNCLIVSSNSFSIQLEPGIKVGSGLYVTASLLNHSCAPNTFRHFDSLTMITRALEPIKEGDQIFTCYGGGYQYMSRPERQSKMMQDYFFNCDCLACIDDWPTYSEILRNHIGSITKTNKKLVKKLKPFRQRLLSNKYDIEAVKTVLDLLHTEVKMPCEEIVHAIQYLKSYYLGKFHLINESHIYKA</sequence>
<dbReference type="GO" id="GO:0008276">
    <property type="term" value="F:protein methyltransferase activity"/>
    <property type="evidence" value="ECO:0007669"/>
    <property type="project" value="UniProtKB-ARBA"/>
</dbReference>
<proteinExistence type="predicted"/>
<dbReference type="PROSITE" id="PS50865">
    <property type="entry name" value="ZF_MYND_2"/>
    <property type="match status" value="1"/>
</dbReference>
<dbReference type="KEGG" id="csol:105367411"/>
<evidence type="ECO:0000313" key="11">
    <source>
        <dbReference type="Proteomes" id="UP000695007"/>
    </source>
</evidence>
<dbReference type="Gene3D" id="1.25.40.10">
    <property type="entry name" value="Tetratricopeptide repeat domain"/>
    <property type="match status" value="1"/>
</dbReference>
<dbReference type="GO" id="GO:0008170">
    <property type="term" value="F:N-methyltransferase activity"/>
    <property type="evidence" value="ECO:0007669"/>
    <property type="project" value="UniProtKB-ARBA"/>
</dbReference>
<dbReference type="PROSITE" id="PS50280">
    <property type="entry name" value="SET"/>
    <property type="match status" value="1"/>
</dbReference>
<dbReference type="Gene3D" id="6.10.140.2220">
    <property type="match status" value="1"/>
</dbReference>
<dbReference type="GO" id="GO:0032259">
    <property type="term" value="P:methylation"/>
    <property type="evidence" value="ECO:0007669"/>
    <property type="project" value="UniProtKB-KW"/>
</dbReference>
<dbReference type="GeneID" id="105367411"/>
<evidence type="ECO:0000259" key="10">
    <source>
        <dbReference type="PROSITE" id="PS50865"/>
    </source>
</evidence>
<organism evidence="11 12">
    <name type="scientific">Ceratosolen solmsi marchali</name>
    <dbReference type="NCBI Taxonomy" id="326594"/>
    <lineage>
        <taxon>Eukaryota</taxon>
        <taxon>Metazoa</taxon>
        <taxon>Ecdysozoa</taxon>
        <taxon>Arthropoda</taxon>
        <taxon>Hexapoda</taxon>
        <taxon>Insecta</taxon>
        <taxon>Pterygota</taxon>
        <taxon>Neoptera</taxon>
        <taxon>Endopterygota</taxon>
        <taxon>Hymenoptera</taxon>
        <taxon>Apocrita</taxon>
        <taxon>Proctotrupomorpha</taxon>
        <taxon>Chalcidoidea</taxon>
        <taxon>Agaonidae</taxon>
        <taxon>Agaoninae</taxon>
        <taxon>Ceratosolen</taxon>
    </lineage>
</organism>
<dbReference type="GO" id="GO:0005737">
    <property type="term" value="C:cytoplasm"/>
    <property type="evidence" value="ECO:0007669"/>
    <property type="project" value="TreeGrafter"/>
</dbReference>
<dbReference type="Proteomes" id="UP000695007">
    <property type="component" value="Unplaced"/>
</dbReference>
<evidence type="ECO:0000256" key="4">
    <source>
        <dbReference type="ARBA" id="ARBA00022723"/>
    </source>
</evidence>
<keyword evidence="1" id="KW-0489">Methyltransferase</keyword>
<keyword evidence="5 7" id="KW-0863">Zinc-finger</keyword>
<keyword evidence="4" id="KW-0479">Metal-binding</keyword>
<feature type="repeat" description="TPR" evidence="8">
    <location>
        <begin position="57"/>
        <end position="90"/>
    </location>
</feature>
<dbReference type="Pfam" id="PF00856">
    <property type="entry name" value="SET"/>
    <property type="match status" value="1"/>
</dbReference>
<dbReference type="GO" id="GO:0008757">
    <property type="term" value="F:S-adenosylmethionine-dependent methyltransferase activity"/>
    <property type="evidence" value="ECO:0007669"/>
    <property type="project" value="UniProtKB-ARBA"/>
</dbReference>
<keyword evidence="8" id="KW-0802">TPR repeat</keyword>
<evidence type="ECO:0000256" key="8">
    <source>
        <dbReference type="PROSITE-ProRule" id="PRU00339"/>
    </source>
</evidence>
<gene>
    <name evidence="12" type="primary">LOC105367411</name>
</gene>
<evidence type="ECO:0000256" key="5">
    <source>
        <dbReference type="ARBA" id="ARBA00022771"/>
    </source>
</evidence>
<dbReference type="SUPFAM" id="SSF48452">
    <property type="entry name" value="TPR-like"/>
    <property type="match status" value="1"/>
</dbReference>
<accession>A0AAJ6YU58</accession>
<dbReference type="PROSITE" id="PS50005">
    <property type="entry name" value="TPR"/>
    <property type="match status" value="1"/>
</dbReference>
<protein>
    <submittedName>
        <fullName evidence="12">SET and MYND domain-containing protein 4-like</fullName>
    </submittedName>
</protein>
<keyword evidence="3" id="KW-0949">S-adenosyl-L-methionine</keyword>
<reference evidence="12" key="1">
    <citation type="submission" date="2025-08" db="UniProtKB">
        <authorList>
            <consortium name="RefSeq"/>
        </authorList>
    </citation>
    <scope>IDENTIFICATION</scope>
</reference>
<dbReference type="RefSeq" id="XP_011504410.1">
    <property type="nucleotide sequence ID" value="XM_011506108.1"/>
</dbReference>
<dbReference type="PANTHER" id="PTHR46165:SF2">
    <property type="entry name" value="SET AND MYND DOMAIN-CONTAINING PROTEIN 4"/>
    <property type="match status" value="1"/>
</dbReference>
<evidence type="ECO:0000256" key="7">
    <source>
        <dbReference type="PROSITE-ProRule" id="PRU00134"/>
    </source>
</evidence>
<evidence type="ECO:0000256" key="2">
    <source>
        <dbReference type="ARBA" id="ARBA00022679"/>
    </source>
</evidence>
<dbReference type="InterPro" id="IPR011990">
    <property type="entry name" value="TPR-like_helical_dom_sf"/>
</dbReference>
<evidence type="ECO:0000256" key="1">
    <source>
        <dbReference type="ARBA" id="ARBA00022603"/>
    </source>
</evidence>